<gene>
    <name evidence="8" type="ORF">HD592_001664</name>
</gene>
<dbReference type="InterPro" id="IPR024072">
    <property type="entry name" value="DHFR-like_dom_sf"/>
</dbReference>
<dbReference type="Pfam" id="PF00186">
    <property type="entry name" value="DHFR_1"/>
    <property type="match status" value="1"/>
</dbReference>
<name>A0A923E7V1_9ACTO</name>
<dbReference type="InterPro" id="IPR001796">
    <property type="entry name" value="DHFR_dom"/>
</dbReference>
<evidence type="ECO:0000256" key="2">
    <source>
        <dbReference type="ARBA" id="ARBA00009539"/>
    </source>
</evidence>
<evidence type="ECO:0000256" key="4">
    <source>
        <dbReference type="ARBA" id="ARBA00022563"/>
    </source>
</evidence>
<comment type="caution">
    <text evidence="8">The sequence shown here is derived from an EMBL/GenBank/DDBJ whole genome shotgun (WGS) entry which is preliminary data.</text>
</comment>
<dbReference type="CDD" id="cd00209">
    <property type="entry name" value="DHFR"/>
    <property type="match status" value="1"/>
</dbReference>
<evidence type="ECO:0000256" key="5">
    <source>
        <dbReference type="ARBA" id="ARBA00022857"/>
    </source>
</evidence>
<dbReference type="AlphaFoldDB" id="A0A923E7V1"/>
<dbReference type="GO" id="GO:0006730">
    <property type="term" value="P:one-carbon metabolic process"/>
    <property type="evidence" value="ECO:0007669"/>
    <property type="project" value="UniProtKB-KW"/>
</dbReference>
<protein>
    <recommendedName>
        <fullName evidence="3">dihydrofolate reductase</fullName>
        <ecNumber evidence="3">1.5.1.3</ecNumber>
    </recommendedName>
</protein>
<dbReference type="EC" id="1.5.1.3" evidence="3"/>
<reference evidence="8" key="1">
    <citation type="submission" date="2020-08" db="EMBL/GenBank/DDBJ databases">
        <title>Sequencing the genomes of 1000 actinobacteria strains.</title>
        <authorList>
            <person name="Klenk H.-P."/>
        </authorList>
    </citation>
    <scope>NUCLEOTIDE SEQUENCE</scope>
    <source>
        <strain evidence="8">DSM 10695</strain>
    </source>
</reference>
<dbReference type="SUPFAM" id="SSF53597">
    <property type="entry name" value="Dihydrofolate reductase-like"/>
    <property type="match status" value="1"/>
</dbReference>
<dbReference type="GO" id="GO:0005829">
    <property type="term" value="C:cytosol"/>
    <property type="evidence" value="ECO:0007669"/>
    <property type="project" value="TreeGrafter"/>
</dbReference>
<organism evidence="8 9">
    <name type="scientific">Schaalia hyovaginalis</name>
    <dbReference type="NCBI Taxonomy" id="29316"/>
    <lineage>
        <taxon>Bacteria</taxon>
        <taxon>Bacillati</taxon>
        <taxon>Actinomycetota</taxon>
        <taxon>Actinomycetes</taxon>
        <taxon>Actinomycetales</taxon>
        <taxon>Actinomycetaceae</taxon>
        <taxon>Schaalia</taxon>
    </lineage>
</organism>
<feature type="domain" description="DHFR" evidence="7">
    <location>
        <begin position="3"/>
        <end position="175"/>
    </location>
</feature>
<dbReference type="GO" id="GO:0050661">
    <property type="term" value="F:NADP binding"/>
    <property type="evidence" value="ECO:0007669"/>
    <property type="project" value="InterPro"/>
</dbReference>
<keyword evidence="4" id="KW-0554">One-carbon metabolism</keyword>
<sequence>MTRIASIWAQDRRGVLGTGTGMLWRVPADFAHFKRSTMCCPLIMGRRSWEALGGALPGRTNIVLTRSPGYEAEGAAVVPTMDEALALARRIAASTAAPTIWIAGGAQVYADTMDLVDELVVTDLDLDVAALHPGEIVVRAPEIPAGTWAVDASRSDAEWAPKSGDARWRVTTYVRR</sequence>
<dbReference type="EMBL" id="JACHMK010000001">
    <property type="protein sequence ID" value="MBB6335099.1"/>
    <property type="molecule type" value="Genomic_DNA"/>
</dbReference>
<evidence type="ECO:0000313" key="9">
    <source>
        <dbReference type="Proteomes" id="UP000617426"/>
    </source>
</evidence>
<dbReference type="Gene3D" id="3.40.430.10">
    <property type="entry name" value="Dihydrofolate Reductase, subunit A"/>
    <property type="match status" value="1"/>
</dbReference>
<evidence type="ECO:0000256" key="1">
    <source>
        <dbReference type="ARBA" id="ARBA00004903"/>
    </source>
</evidence>
<dbReference type="GO" id="GO:0004146">
    <property type="term" value="F:dihydrofolate reductase activity"/>
    <property type="evidence" value="ECO:0007669"/>
    <property type="project" value="UniProtKB-EC"/>
</dbReference>
<evidence type="ECO:0000256" key="3">
    <source>
        <dbReference type="ARBA" id="ARBA00012856"/>
    </source>
</evidence>
<proteinExistence type="inferred from homology"/>
<comment type="similarity">
    <text evidence="2">Belongs to the dihydrofolate reductase family.</text>
</comment>
<keyword evidence="9" id="KW-1185">Reference proteome</keyword>
<comment type="pathway">
    <text evidence="1">Cofactor biosynthesis; tetrahydrofolate biosynthesis; 5,6,7,8-tetrahydrofolate from 7,8-dihydrofolate: step 1/1.</text>
</comment>
<accession>A0A923E7V1</accession>
<dbReference type="GO" id="GO:0046654">
    <property type="term" value="P:tetrahydrofolate biosynthetic process"/>
    <property type="evidence" value="ECO:0007669"/>
    <property type="project" value="InterPro"/>
</dbReference>
<dbReference type="PANTHER" id="PTHR48069:SF3">
    <property type="entry name" value="DIHYDROFOLATE REDUCTASE"/>
    <property type="match status" value="1"/>
</dbReference>
<dbReference type="PANTHER" id="PTHR48069">
    <property type="entry name" value="DIHYDROFOLATE REDUCTASE"/>
    <property type="match status" value="1"/>
</dbReference>
<dbReference type="PRINTS" id="PR00070">
    <property type="entry name" value="DHFR"/>
</dbReference>
<keyword evidence="5" id="KW-0521">NADP</keyword>
<dbReference type="PROSITE" id="PS51330">
    <property type="entry name" value="DHFR_2"/>
    <property type="match status" value="1"/>
</dbReference>
<evidence type="ECO:0000313" key="8">
    <source>
        <dbReference type="EMBL" id="MBB6335099.1"/>
    </source>
</evidence>
<evidence type="ECO:0000256" key="6">
    <source>
        <dbReference type="ARBA" id="ARBA00023002"/>
    </source>
</evidence>
<dbReference type="InterPro" id="IPR012259">
    <property type="entry name" value="DHFR"/>
</dbReference>
<dbReference type="RefSeq" id="WP_184453276.1">
    <property type="nucleotide sequence ID" value="NZ_JACHMK010000001.1"/>
</dbReference>
<keyword evidence="6 8" id="KW-0560">Oxidoreductase</keyword>
<dbReference type="GO" id="GO:0046452">
    <property type="term" value="P:dihydrofolate metabolic process"/>
    <property type="evidence" value="ECO:0007669"/>
    <property type="project" value="TreeGrafter"/>
</dbReference>
<evidence type="ECO:0000259" key="7">
    <source>
        <dbReference type="PROSITE" id="PS51330"/>
    </source>
</evidence>
<dbReference type="Proteomes" id="UP000617426">
    <property type="component" value="Unassembled WGS sequence"/>
</dbReference>
<dbReference type="GO" id="GO:0046655">
    <property type="term" value="P:folic acid metabolic process"/>
    <property type="evidence" value="ECO:0007669"/>
    <property type="project" value="TreeGrafter"/>
</dbReference>